<dbReference type="InterPro" id="IPR017830">
    <property type="entry name" value="SQase_HpnE"/>
</dbReference>
<reference evidence="3 4" key="1">
    <citation type="submission" date="2016-09" db="EMBL/GenBank/DDBJ databases">
        <title>Acidihalobacter prosperus V6 (DSM14174).</title>
        <authorList>
            <person name="Khaleque H.N."/>
            <person name="Ramsay J.P."/>
            <person name="Murphy R.J.T."/>
            <person name="Kaksonen A.H."/>
            <person name="Boxall N.J."/>
            <person name="Watkin E.L.J."/>
        </authorList>
    </citation>
    <scope>NUCLEOTIDE SEQUENCE [LARGE SCALE GENOMIC DNA]</scope>
    <source>
        <strain evidence="3 4">V6</strain>
    </source>
</reference>
<dbReference type="NCBIfam" id="TIGR03467">
    <property type="entry name" value="HpnE"/>
    <property type="match status" value="1"/>
</dbReference>
<keyword evidence="1" id="KW-0472">Membrane</keyword>
<dbReference type="PANTHER" id="PTHR42923:SF47">
    <property type="entry name" value="BLR3003 PROTEIN"/>
    <property type="match status" value="1"/>
</dbReference>
<sequence>MARGASRTQTPARRRRGVKPVVVVGAGWAGLSAALHLISAGIPVVLLEAASVAGGRARDLPAQPHRDNGQHLLIGAYCETLALLQRLGVQRAEAFHETPLDLFMRPSPDGAPVRLRGGQLPGKLHLLQALAGARGIDWSTRLALLRSARLLRGIPPVHATAREWLLGCGQNETAISLIWAPLCLAALNLPVEAASARVLQRTLAEAFADADCAKLLIPKQPLGALLPRPALHELARRGADIRLNSRVSELIATDDRITRVRLRGNNCMDADHVVLAVSPAAAARLLQCLPATRELAQDITALGRSPIVTAYLEYTPSARLDPPLQALLNPPATWLFDRRIAGEPGIIAAVLSGPGPDTELMKEFLAERITAQIGCHFPNWGKPRQVQIIRERAATFLATPDNETRRPSSQTPLAGLWLAGDYTATGLPATLEGAVRSGLECATKIIRRLD</sequence>
<evidence type="ECO:0000259" key="2">
    <source>
        <dbReference type="Pfam" id="PF01593"/>
    </source>
</evidence>
<dbReference type="KEGG" id="aaeo:BJI67_09185"/>
<protein>
    <recommendedName>
        <fullName evidence="2">Amine oxidase domain-containing protein</fullName>
    </recommendedName>
</protein>
<dbReference type="Proteomes" id="UP000095342">
    <property type="component" value="Chromosome"/>
</dbReference>
<evidence type="ECO:0000313" key="4">
    <source>
        <dbReference type="Proteomes" id="UP000095342"/>
    </source>
</evidence>
<gene>
    <name evidence="3" type="ORF">BJI67_09185</name>
</gene>
<dbReference type="InterPro" id="IPR036188">
    <property type="entry name" value="FAD/NAD-bd_sf"/>
</dbReference>
<dbReference type="PANTHER" id="PTHR42923">
    <property type="entry name" value="PROTOPORPHYRINOGEN OXIDASE"/>
    <property type="match status" value="1"/>
</dbReference>
<dbReference type="InterPro" id="IPR050464">
    <property type="entry name" value="Zeta_carotene_desat/Oxidored"/>
</dbReference>
<proteinExistence type="predicted"/>
<accession>A0A1D8K8E7</accession>
<dbReference type="SUPFAM" id="SSF51905">
    <property type="entry name" value="FAD/NAD(P)-binding domain"/>
    <property type="match status" value="1"/>
</dbReference>
<evidence type="ECO:0000313" key="3">
    <source>
        <dbReference type="EMBL" id="AOV17212.1"/>
    </source>
</evidence>
<feature type="domain" description="Amine oxidase" evidence="2">
    <location>
        <begin position="29"/>
        <end position="446"/>
    </location>
</feature>
<dbReference type="EMBL" id="CP017448">
    <property type="protein sequence ID" value="AOV17212.1"/>
    <property type="molecule type" value="Genomic_DNA"/>
</dbReference>
<organism evidence="3 4">
    <name type="scientific">Acidihalobacter aeolianus</name>
    <dbReference type="NCBI Taxonomy" id="2792603"/>
    <lineage>
        <taxon>Bacteria</taxon>
        <taxon>Pseudomonadati</taxon>
        <taxon>Pseudomonadota</taxon>
        <taxon>Gammaproteobacteria</taxon>
        <taxon>Chromatiales</taxon>
        <taxon>Ectothiorhodospiraceae</taxon>
        <taxon>Acidihalobacter</taxon>
    </lineage>
</organism>
<keyword evidence="1" id="KW-1133">Transmembrane helix</keyword>
<dbReference type="InterPro" id="IPR002937">
    <property type="entry name" value="Amino_oxidase"/>
</dbReference>
<evidence type="ECO:0000256" key="1">
    <source>
        <dbReference type="SAM" id="Phobius"/>
    </source>
</evidence>
<dbReference type="AlphaFoldDB" id="A0A1D8K8E7"/>
<keyword evidence="4" id="KW-1185">Reference proteome</keyword>
<dbReference type="Pfam" id="PF01593">
    <property type="entry name" value="Amino_oxidase"/>
    <property type="match status" value="1"/>
</dbReference>
<feature type="transmembrane region" description="Helical" evidence="1">
    <location>
        <begin position="21"/>
        <end position="46"/>
    </location>
</feature>
<dbReference type="Gene3D" id="3.50.50.60">
    <property type="entry name" value="FAD/NAD(P)-binding domain"/>
    <property type="match status" value="1"/>
</dbReference>
<keyword evidence="1" id="KW-0812">Transmembrane</keyword>
<name>A0A1D8K8E7_9GAMM</name>
<dbReference type="GO" id="GO:0016491">
    <property type="term" value="F:oxidoreductase activity"/>
    <property type="evidence" value="ECO:0007669"/>
    <property type="project" value="InterPro"/>
</dbReference>